<dbReference type="AlphaFoldDB" id="A0ABD0Q152"/>
<comment type="caution">
    <text evidence="1">The sequence shown here is derived from an EMBL/GenBank/DDBJ whole genome shotgun (WGS) entry which is preliminary data.</text>
</comment>
<protein>
    <submittedName>
        <fullName evidence="1">Uncharacterized protein</fullName>
    </submittedName>
</protein>
<accession>A0ABD0Q152</accession>
<proteinExistence type="predicted"/>
<evidence type="ECO:0000313" key="1">
    <source>
        <dbReference type="EMBL" id="KAL0179987.1"/>
    </source>
</evidence>
<dbReference type="EMBL" id="JAMKFB020000012">
    <property type="protein sequence ID" value="KAL0179987.1"/>
    <property type="molecule type" value="Genomic_DNA"/>
</dbReference>
<feature type="non-terminal residue" evidence="1">
    <location>
        <position position="61"/>
    </location>
</feature>
<reference evidence="1 2" key="1">
    <citation type="submission" date="2024-05" db="EMBL/GenBank/DDBJ databases">
        <title>Genome sequencing and assembly of Indian major carp, Cirrhinus mrigala (Hamilton, 1822).</title>
        <authorList>
            <person name="Mohindra V."/>
            <person name="Chowdhury L.M."/>
            <person name="Lal K."/>
            <person name="Jena J.K."/>
        </authorList>
    </citation>
    <scope>NUCLEOTIDE SEQUENCE [LARGE SCALE GENOMIC DNA]</scope>
    <source>
        <strain evidence="1">CM1030</strain>
        <tissue evidence="1">Blood</tissue>
    </source>
</reference>
<dbReference type="Proteomes" id="UP001529510">
    <property type="component" value="Unassembled WGS sequence"/>
</dbReference>
<sequence>LTSWFSAFPSPIPTPYTMLKPCGTSRSSTSVHAHLSSWSVASWTCATLTWRQSIELGDHYQ</sequence>
<gene>
    <name evidence="1" type="ORF">M9458_025429</name>
</gene>
<keyword evidence="2" id="KW-1185">Reference proteome</keyword>
<name>A0ABD0Q152_CIRMR</name>
<organism evidence="1 2">
    <name type="scientific">Cirrhinus mrigala</name>
    <name type="common">Mrigala</name>
    <dbReference type="NCBI Taxonomy" id="683832"/>
    <lineage>
        <taxon>Eukaryota</taxon>
        <taxon>Metazoa</taxon>
        <taxon>Chordata</taxon>
        <taxon>Craniata</taxon>
        <taxon>Vertebrata</taxon>
        <taxon>Euteleostomi</taxon>
        <taxon>Actinopterygii</taxon>
        <taxon>Neopterygii</taxon>
        <taxon>Teleostei</taxon>
        <taxon>Ostariophysi</taxon>
        <taxon>Cypriniformes</taxon>
        <taxon>Cyprinidae</taxon>
        <taxon>Labeoninae</taxon>
        <taxon>Labeonini</taxon>
        <taxon>Cirrhinus</taxon>
    </lineage>
</organism>
<evidence type="ECO:0000313" key="2">
    <source>
        <dbReference type="Proteomes" id="UP001529510"/>
    </source>
</evidence>
<feature type="non-terminal residue" evidence="1">
    <location>
        <position position="1"/>
    </location>
</feature>